<dbReference type="EMBL" id="KZ819938">
    <property type="protein sequence ID" value="PWN50380.1"/>
    <property type="molecule type" value="Genomic_DNA"/>
</dbReference>
<proteinExistence type="predicted"/>
<evidence type="ECO:0000313" key="2">
    <source>
        <dbReference type="Proteomes" id="UP000245626"/>
    </source>
</evidence>
<protein>
    <submittedName>
        <fullName evidence="1">Uncharacterized protein</fullName>
    </submittedName>
</protein>
<dbReference type="Proteomes" id="UP000245626">
    <property type="component" value="Unassembled WGS sequence"/>
</dbReference>
<sequence length="186" mass="20624">MGGRKPTADERFAQPTDRCTACPMPFHHSAYAPSDPFPSPLLVSFPPSFSFVPLLLTSSAAAVSREGEERHCMYWSIQNVVGMFELLTARGKVFFLLLLLAPATRSGSKRTEECGSSLPLQPDSPTGQTIAGEGVISEPVRHKEERPFQRKVTEPQMDPDHLPTSPPLFLFSLFVSILFRFQPLSF</sequence>
<keyword evidence="2" id="KW-1185">Reference proteome</keyword>
<reference evidence="1 2" key="1">
    <citation type="journal article" date="2018" name="Mol. Biol. Evol.">
        <title>Broad Genomic Sampling Reveals a Smut Pathogenic Ancestry of the Fungal Clade Ustilaginomycotina.</title>
        <authorList>
            <person name="Kijpornyongpan T."/>
            <person name="Mondo S.J."/>
            <person name="Barry K."/>
            <person name="Sandor L."/>
            <person name="Lee J."/>
            <person name="Lipzen A."/>
            <person name="Pangilinan J."/>
            <person name="LaButti K."/>
            <person name="Hainaut M."/>
            <person name="Henrissat B."/>
            <person name="Grigoriev I.V."/>
            <person name="Spatafora J.W."/>
            <person name="Aime M.C."/>
        </authorList>
    </citation>
    <scope>NUCLEOTIDE SEQUENCE [LARGE SCALE GENOMIC DNA]</scope>
    <source>
        <strain evidence="1 2">SA 807</strain>
    </source>
</reference>
<evidence type="ECO:0000313" key="1">
    <source>
        <dbReference type="EMBL" id="PWN50380.1"/>
    </source>
</evidence>
<organism evidence="1 2">
    <name type="scientific">Violaceomyces palustris</name>
    <dbReference type="NCBI Taxonomy" id="1673888"/>
    <lineage>
        <taxon>Eukaryota</taxon>
        <taxon>Fungi</taxon>
        <taxon>Dikarya</taxon>
        <taxon>Basidiomycota</taxon>
        <taxon>Ustilaginomycotina</taxon>
        <taxon>Ustilaginomycetes</taxon>
        <taxon>Violaceomycetales</taxon>
        <taxon>Violaceomycetaceae</taxon>
        <taxon>Violaceomyces</taxon>
    </lineage>
</organism>
<gene>
    <name evidence="1" type="ORF">IE53DRAFT_98324</name>
</gene>
<accession>A0ACD0NX24</accession>
<name>A0ACD0NX24_9BASI</name>